<dbReference type="EMBL" id="JH159151">
    <property type="protein sequence ID" value="EGZ28872.1"/>
    <property type="molecule type" value="Genomic_DNA"/>
</dbReference>
<sequence length="542" mass="61067">MSTILGDVRPSQVKIYASPEADVREDQPLDYLVKVNGYGMSEHYPLVVRIAPTGFPGDSTGLARELRHMLKREQLLEGVYDSFRKTPITLLASPRVSGKTTLLRSFARRYPGVNCIYVSFLHDSPATELLLTCGIDFVQRVSRLSVEETHVIMIDDAQAQYDDKAFWDLFARTTISWLPDNARFIISATYAMESLVRLGSVHIFGPSNFMLSDEEARAFLESPTHGLPMKMRVNRSDFVDVVVRECDGLVGALKESVDAMVSYFAKTRRPSEVELMEYHLSTEFLEQVTQCFGGSDAPHISVQKREFLAKCLAIIEELKEYGVLVQEHDKVVRFSSPLVYYTRKLFSNRAGSSPGSLVDLVVKVVESMSASVLRDSVVGADTFPKEATFQHMVMEGLALNTEYTTAICPELSRIFPSPGQPTRGYIDGEIGFFFHIPRREATSHRWGIELLVKGREITEHLARFRRNGKYAPLVMTDYAVIDFRGNETGIPTAIELNKKRITVFFKLGDFSTCRCLVGLRRVREGGFMVDKPAREYTITLAN</sequence>
<protein>
    <recommendedName>
        <fullName evidence="3">AAA domain-containing protein</fullName>
    </recommendedName>
</protein>
<evidence type="ECO:0000313" key="1">
    <source>
        <dbReference type="EMBL" id="EGZ28872.1"/>
    </source>
</evidence>
<evidence type="ECO:0000313" key="2">
    <source>
        <dbReference type="Proteomes" id="UP000002640"/>
    </source>
</evidence>
<dbReference type="KEGG" id="psoj:PHYSODRAFT_322497"/>
<dbReference type="OMA" id="IFRECNG"/>
<accession>G4YKP0</accession>
<name>G4YKP0_PHYSP</name>
<dbReference type="RefSeq" id="XP_009516147.1">
    <property type="nucleotide sequence ID" value="XM_009517852.1"/>
</dbReference>
<dbReference type="InterPro" id="IPR027417">
    <property type="entry name" value="P-loop_NTPase"/>
</dbReference>
<organism evidence="1 2">
    <name type="scientific">Phytophthora sojae (strain P6497)</name>
    <name type="common">Soybean stem and root rot agent</name>
    <name type="synonym">Phytophthora megasperma f. sp. glycines</name>
    <dbReference type="NCBI Taxonomy" id="1094619"/>
    <lineage>
        <taxon>Eukaryota</taxon>
        <taxon>Sar</taxon>
        <taxon>Stramenopiles</taxon>
        <taxon>Oomycota</taxon>
        <taxon>Peronosporomycetes</taxon>
        <taxon>Peronosporales</taxon>
        <taxon>Peronosporaceae</taxon>
        <taxon>Phytophthora</taxon>
    </lineage>
</organism>
<dbReference type="Gene3D" id="3.40.50.300">
    <property type="entry name" value="P-loop containing nucleotide triphosphate hydrolases"/>
    <property type="match status" value="1"/>
</dbReference>
<evidence type="ECO:0008006" key="3">
    <source>
        <dbReference type="Google" id="ProtNLM"/>
    </source>
</evidence>
<reference evidence="1 2" key="1">
    <citation type="journal article" date="2006" name="Science">
        <title>Phytophthora genome sequences uncover evolutionary origins and mechanisms of pathogenesis.</title>
        <authorList>
            <person name="Tyler B.M."/>
            <person name="Tripathy S."/>
            <person name="Zhang X."/>
            <person name="Dehal P."/>
            <person name="Jiang R.H."/>
            <person name="Aerts A."/>
            <person name="Arredondo F.D."/>
            <person name="Baxter L."/>
            <person name="Bensasson D."/>
            <person name="Beynon J.L."/>
            <person name="Chapman J."/>
            <person name="Damasceno C.M."/>
            <person name="Dorrance A.E."/>
            <person name="Dou D."/>
            <person name="Dickerman A.W."/>
            <person name="Dubchak I.L."/>
            <person name="Garbelotto M."/>
            <person name="Gijzen M."/>
            <person name="Gordon S.G."/>
            <person name="Govers F."/>
            <person name="Grunwald N.J."/>
            <person name="Huang W."/>
            <person name="Ivors K.L."/>
            <person name="Jones R.W."/>
            <person name="Kamoun S."/>
            <person name="Krampis K."/>
            <person name="Lamour K.H."/>
            <person name="Lee M.K."/>
            <person name="McDonald W.H."/>
            <person name="Medina M."/>
            <person name="Meijer H.J."/>
            <person name="Nordberg E.K."/>
            <person name="Maclean D.J."/>
            <person name="Ospina-Giraldo M.D."/>
            <person name="Morris P.F."/>
            <person name="Phuntumart V."/>
            <person name="Putnam N.H."/>
            <person name="Rash S."/>
            <person name="Rose J.K."/>
            <person name="Sakihama Y."/>
            <person name="Salamov A.A."/>
            <person name="Savidor A."/>
            <person name="Scheuring C.F."/>
            <person name="Smith B.M."/>
            <person name="Sobral B.W."/>
            <person name="Terry A."/>
            <person name="Torto-Alalibo T.A."/>
            <person name="Win J."/>
            <person name="Xu Z."/>
            <person name="Zhang H."/>
            <person name="Grigoriev I.V."/>
            <person name="Rokhsar D.S."/>
            <person name="Boore J.L."/>
        </authorList>
    </citation>
    <scope>NUCLEOTIDE SEQUENCE [LARGE SCALE GENOMIC DNA]</scope>
    <source>
        <strain evidence="1 2">P6497</strain>
    </source>
</reference>
<dbReference type="AlphaFoldDB" id="G4YKP0"/>
<dbReference type="GeneID" id="20644799"/>
<dbReference type="InParanoid" id="G4YKP0"/>
<dbReference type="SUPFAM" id="SSF52540">
    <property type="entry name" value="P-loop containing nucleoside triphosphate hydrolases"/>
    <property type="match status" value="1"/>
</dbReference>
<keyword evidence="2" id="KW-1185">Reference proteome</keyword>
<proteinExistence type="predicted"/>
<gene>
    <name evidence="1" type="ORF">PHYSODRAFT_322497</name>
</gene>
<dbReference type="Proteomes" id="UP000002640">
    <property type="component" value="Unassembled WGS sequence"/>
</dbReference>